<evidence type="ECO:0000256" key="3">
    <source>
        <dbReference type="ARBA" id="ARBA00022664"/>
    </source>
</evidence>
<dbReference type="PANTHER" id="PTHR11246:SF3">
    <property type="entry name" value="CROOKED NECK-LIKE PROTEIN 1"/>
    <property type="match status" value="1"/>
</dbReference>
<keyword evidence="4" id="KW-0747">Spliceosome</keyword>
<dbReference type="InterPro" id="IPR045075">
    <property type="entry name" value="Syf1-like"/>
</dbReference>
<dbReference type="SUPFAM" id="SSF48452">
    <property type="entry name" value="TPR-like"/>
    <property type="match status" value="3"/>
</dbReference>
<dbReference type="GO" id="GO:0003688">
    <property type="term" value="F:DNA replication origin binding"/>
    <property type="evidence" value="ECO:0007669"/>
    <property type="project" value="EnsemblFungi"/>
</dbReference>
<dbReference type="InterPro" id="IPR011990">
    <property type="entry name" value="TPR-like_helical_dom_sf"/>
</dbReference>
<sequence length="701" mass="84177">MEPDYQISSEQIVKDVLDKRKQKSQATKSNVDINIQDLEELKDLQGRKRTEYETYLKRNRLDMGQWLRYADFEIQQHDIRRARSIFERAMLVDSSYIPLWIRYIDTEIKNEFINHARNLLNRAVNILPRVDKLWYKYLILEESIGNIDITRSLFNKWISLEPNVNAWDSFIDFEIRQKKWNEVRNIYSKYVLVHPQYRTWDNWFLFEKKYGTIELVRKTYVFALDTLQSYLDVTNKDNEQIFDNLLGDIISIVIHFSSWEASQAEYERSRALIRFALEQWPEQKVLRDYQVDFEKSFGKDFENIESNIIRKRKQSYEHYLINNPRDYDTWWIYLDLIEKYFVVELLDIYNQCVINSKPETMKKTIEFERYICIWIRYLIFVEKTGNDTELCRTLYNDLISNIIPHKEFTYPLIWIMYANFEIRQDNISNARKIMGRAIGICPSDELFRSYISIEIKLKEFDRVRKLYEKYIEFKPNSEELWIQYAELESNLGDEVRARGILESALNSSMNCFNKDSKNKLFKSLIEIETESGNYDKVRVAYQKYLRNSDFDKSIWIEYATFVLSTPTEDQLKLLTNNSSNADSDEELEFSITEENINNARKIFEQGLMHTKLHNKESDRVFLFNAYEQFEETYGDSLSKQALSSRLPVKSKIKFYENGIEKETFQYLFPDDNDTLEKEEEKKPDISKMFKLAKEWESSQTG</sequence>
<comment type="subcellular location">
    <subcellularLocation>
        <location evidence="1">Nucleus</location>
    </subcellularLocation>
</comment>
<dbReference type="AlphaFoldDB" id="G8BR70"/>
<dbReference type="eggNOG" id="KOG1915">
    <property type="taxonomic scope" value="Eukaryota"/>
</dbReference>
<evidence type="ECO:0000259" key="11">
    <source>
        <dbReference type="Pfam" id="PF23233"/>
    </source>
</evidence>
<dbReference type="GeneID" id="11534091"/>
<feature type="domain" description="Pre-mRNA-splicing factor Syf1-like N-terminal HAT-repeats" evidence="11">
    <location>
        <begin position="50"/>
        <end position="196"/>
    </location>
</feature>
<dbReference type="OMA" id="HIKVWIS"/>
<dbReference type="GO" id="GO:0071004">
    <property type="term" value="C:U2-type prespliceosome"/>
    <property type="evidence" value="ECO:0007669"/>
    <property type="project" value="EnsemblFungi"/>
</dbReference>
<dbReference type="OrthoDB" id="541719at2759"/>
<keyword evidence="3" id="KW-0507">mRNA processing</keyword>
<dbReference type="GO" id="GO:0071008">
    <property type="term" value="C:U2-type post-mRNA release spliceosomal complex"/>
    <property type="evidence" value="ECO:0007669"/>
    <property type="project" value="EnsemblFungi"/>
</dbReference>
<keyword evidence="13" id="KW-1185">Reference proteome</keyword>
<dbReference type="SMART" id="SM00386">
    <property type="entry name" value="HAT"/>
    <property type="match status" value="12"/>
</dbReference>
<dbReference type="Pfam" id="PF23233">
    <property type="entry name" value="HAT_Syf1_CNRKL1_N"/>
    <property type="match status" value="1"/>
</dbReference>
<dbReference type="Gene3D" id="1.25.40.10">
    <property type="entry name" value="Tetratricopeptide repeat domain"/>
    <property type="match status" value="4"/>
</dbReference>
<dbReference type="GO" id="GO:0071011">
    <property type="term" value="C:precatalytic spliceosome"/>
    <property type="evidence" value="ECO:0007669"/>
    <property type="project" value="TreeGrafter"/>
</dbReference>
<dbReference type="RefSeq" id="XP_003684680.1">
    <property type="nucleotide sequence ID" value="XM_003684632.1"/>
</dbReference>
<evidence type="ECO:0000256" key="5">
    <source>
        <dbReference type="ARBA" id="ARBA00022737"/>
    </source>
</evidence>
<comment type="similarity">
    <text evidence="2">Belongs to the crooked-neck family.</text>
</comment>
<evidence type="ECO:0000313" key="12">
    <source>
        <dbReference type="EMBL" id="CCE62246.1"/>
    </source>
</evidence>
<evidence type="ECO:0000313" key="13">
    <source>
        <dbReference type="Proteomes" id="UP000005666"/>
    </source>
</evidence>
<evidence type="ECO:0000256" key="1">
    <source>
        <dbReference type="ARBA" id="ARBA00004123"/>
    </source>
</evidence>
<dbReference type="EMBL" id="HE612858">
    <property type="protein sequence ID" value="CCE62246.1"/>
    <property type="molecule type" value="Genomic_DNA"/>
</dbReference>
<dbReference type="Pfam" id="PF23231">
    <property type="entry name" value="HAT_Syf1_CNRKL1_C"/>
    <property type="match status" value="1"/>
</dbReference>
<keyword evidence="7" id="KW-0539">Nucleus</keyword>
<evidence type="ECO:0000256" key="6">
    <source>
        <dbReference type="ARBA" id="ARBA00023187"/>
    </source>
</evidence>
<evidence type="ECO:0000259" key="10">
    <source>
        <dbReference type="Pfam" id="PF23231"/>
    </source>
</evidence>
<evidence type="ECO:0000256" key="7">
    <source>
        <dbReference type="ARBA" id="ARBA00023242"/>
    </source>
</evidence>
<proteinExistence type="inferred from homology"/>
<protein>
    <recommendedName>
        <fullName evidence="9">Pre-mRNA-splicing factor CLF1</fullName>
    </recommendedName>
</protein>
<reference evidence="12 13" key="1">
    <citation type="journal article" date="2011" name="Proc. Natl. Acad. Sci. U.S.A.">
        <title>Evolutionary erosion of yeast sex chromosomes by mating-type switching accidents.</title>
        <authorList>
            <person name="Gordon J.L."/>
            <person name="Armisen D."/>
            <person name="Proux-Wera E."/>
            <person name="Oheigeartaigh S.S."/>
            <person name="Byrne K.P."/>
            <person name="Wolfe K.H."/>
        </authorList>
    </citation>
    <scope>NUCLEOTIDE SEQUENCE [LARGE SCALE GENOMIC DNA]</scope>
    <source>
        <strain evidence="13">ATCC 24235 / CBS 4417 / NBRC 1672 / NRRL Y-8282 / UCD 70-5</strain>
    </source>
</reference>
<accession>G8BR70</accession>
<dbReference type="GO" id="GO:0006270">
    <property type="term" value="P:DNA replication initiation"/>
    <property type="evidence" value="ECO:0007669"/>
    <property type="project" value="EnsemblFungi"/>
</dbReference>
<keyword evidence="5" id="KW-0677">Repeat</keyword>
<dbReference type="InterPro" id="IPR003107">
    <property type="entry name" value="HAT"/>
</dbReference>
<gene>
    <name evidence="12" type="primary">TPHA0C00900</name>
    <name evidence="12" type="ordered locus">TPHA_0C00900</name>
</gene>
<dbReference type="GO" id="GO:0003682">
    <property type="term" value="F:chromatin binding"/>
    <property type="evidence" value="ECO:0007669"/>
    <property type="project" value="EnsemblFungi"/>
</dbReference>
<dbReference type="GO" id="GO:0000354">
    <property type="term" value="P:cis assembly of pre-catalytic spliceosome"/>
    <property type="evidence" value="ECO:0007669"/>
    <property type="project" value="EnsemblFungi"/>
</dbReference>
<evidence type="ECO:0000256" key="8">
    <source>
        <dbReference type="ARBA" id="ARBA00037040"/>
    </source>
</evidence>
<evidence type="ECO:0000256" key="2">
    <source>
        <dbReference type="ARBA" id="ARBA00008644"/>
    </source>
</evidence>
<dbReference type="GO" id="GO:0000785">
    <property type="term" value="C:chromatin"/>
    <property type="evidence" value="ECO:0007669"/>
    <property type="project" value="EnsemblFungi"/>
</dbReference>
<dbReference type="Proteomes" id="UP000005666">
    <property type="component" value="Chromosome 3"/>
</dbReference>
<name>G8BR70_TETPH</name>
<dbReference type="KEGG" id="tpf:TPHA_0C00900"/>
<dbReference type="HOGENOM" id="CLU_011554_1_0_1"/>
<dbReference type="GO" id="GO:0071006">
    <property type="term" value="C:U2-type catalytic step 1 spliceosome"/>
    <property type="evidence" value="ECO:0007669"/>
    <property type="project" value="EnsemblFungi"/>
</dbReference>
<evidence type="ECO:0000256" key="4">
    <source>
        <dbReference type="ARBA" id="ARBA00022728"/>
    </source>
</evidence>
<organism evidence="12 13">
    <name type="scientific">Tetrapisispora phaffii (strain ATCC 24235 / CBS 4417 / NBRC 1672 / NRRL Y-8282 / UCD 70-5)</name>
    <name type="common">Yeast</name>
    <name type="synonym">Fabospora phaffii</name>
    <dbReference type="NCBI Taxonomy" id="1071381"/>
    <lineage>
        <taxon>Eukaryota</taxon>
        <taxon>Fungi</taxon>
        <taxon>Dikarya</taxon>
        <taxon>Ascomycota</taxon>
        <taxon>Saccharomycotina</taxon>
        <taxon>Saccharomycetes</taxon>
        <taxon>Saccharomycetales</taxon>
        <taxon>Saccharomycetaceae</taxon>
        <taxon>Tetrapisispora</taxon>
    </lineage>
</organism>
<dbReference type="InterPro" id="IPR055430">
    <property type="entry name" value="HAT_Syf1_CNRKL1_C"/>
</dbReference>
<evidence type="ECO:0000256" key="9">
    <source>
        <dbReference type="ARBA" id="ARBA00039167"/>
    </source>
</evidence>
<comment type="function">
    <text evidence="8">Involved in pre-mRNA splicing and cell cycle progression. Required for the spliceosome assembly and initiation of the DNA replication.</text>
</comment>
<dbReference type="InterPro" id="IPR055433">
    <property type="entry name" value="HAT_Syf1-like_N"/>
</dbReference>
<dbReference type="PANTHER" id="PTHR11246">
    <property type="entry name" value="PRE-MRNA SPLICING FACTOR"/>
    <property type="match status" value="1"/>
</dbReference>
<dbReference type="GO" id="GO:0071007">
    <property type="term" value="C:U2-type catalytic step 2 spliceosome"/>
    <property type="evidence" value="ECO:0007669"/>
    <property type="project" value="EnsemblFungi"/>
</dbReference>
<dbReference type="GO" id="GO:0000974">
    <property type="term" value="C:Prp19 complex"/>
    <property type="evidence" value="ECO:0007669"/>
    <property type="project" value="EnsemblFungi"/>
</dbReference>
<feature type="domain" description="Pre-mRNA-splicing factor Syf1/CRNKL1-like C-terminal HAT-repeats" evidence="10">
    <location>
        <begin position="371"/>
        <end position="539"/>
    </location>
</feature>
<keyword evidence="6" id="KW-0508">mRNA splicing</keyword>
<dbReference type="STRING" id="1071381.G8BR70"/>